<evidence type="ECO:0000259" key="12">
    <source>
        <dbReference type="PROSITE" id="PS50929"/>
    </source>
</evidence>
<dbReference type="RefSeq" id="XP_008721016.1">
    <property type="nucleotide sequence ID" value="XM_008722794.1"/>
</dbReference>
<feature type="transmembrane region" description="Helical" evidence="10">
    <location>
        <begin position="185"/>
        <end position="206"/>
    </location>
</feature>
<evidence type="ECO:0000256" key="6">
    <source>
        <dbReference type="ARBA" id="ARBA00022840"/>
    </source>
</evidence>
<feature type="domain" description="ABC transporter" evidence="11">
    <location>
        <begin position="366"/>
        <end position="643"/>
    </location>
</feature>
<evidence type="ECO:0000313" key="14">
    <source>
        <dbReference type="Proteomes" id="UP000030752"/>
    </source>
</evidence>
<dbReference type="SUPFAM" id="SSF52540">
    <property type="entry name" value="P-loop containing nucleoside triphosphate hydrolases"/>
    <property type="match status" value="2"/>
</dbReference>
<dbReference type="InterPro" id="IPR036640">
    <property type="entry name" value="ABC1_TM_sf"/>
</dbReference>
<dbReference type="SMART" id="SM00382">
    <property type="entry name" value="AAA"/>
    <property type="match status" value="2"/>
</dbReference>
<feature type="transmembrane region" description="Helical" evidence="10">
    <location>
        <begin position="28"/>
        <end position="52"/>
    </location>
</feature>
<dbReference type="FunFam" id="3.40.50.300:FF:000913">
    <property type="entry name" value="ABC multidrug transporter SitT"/>
    <property type="match status" value="1"/>
</dbReference>
<evidence type="ECO:0000259" key="11">
    <source>
        <dbReference type="PROSITE" id="PS50893"/>
    </source>
</evidence>
<dbReference type="Gene3D" id="1.20.1560.10">
    <property type="entry name" value="ABC transporter type 1, transmembrane domain"/>
    <property type="match status" value="1"/>
</dbReference>
<dbReference type="OrthoDB" id="6500128at2759"/>
<dbReference type="CDD" id="cd18578">
    <property type="entry name" value="ABC_6TM_Pgp_ABCB1_D2_like"/>
    <property type="match status" value="1"/>
</dbReference>
<dbReference type="EMBL" id="KB822725">
    <property type="protein sequence ID" value="ETN36198.1"/>
    <property type="molecule type" value="Genomic_DNA"/>
</dbReference>
<dbReference type="STRING" id="1220924.W2RKE6"/>
<dbReference type="Gene3D" id="3.40.50.300">
    <property type="entry name" value="P-loop containing nucleotide triphosphate hydrolases"/>
    <property type="match status" value="2"/>
</dbReference>
<dbReference type="InterPro" id="IPR039421">
    <property type="entry name" value="Type_1_exporter"/>
</dbReference>
<evidence type="ECO:0000256" key="9">
    <source>
        <dbReference type="SAM" id="MobiDB-lite"/>
    </source>
</evidence>
<evidence type="ECO:0000256" key="1">
    <source>
        <dbReference type="ARBA" id="ARBA00004141"/>
    </source>
</evidence>
<comment type="similarity">
    <text evidence="2">Belongs to the ABC transporter superfamily. ABCB family. Multidrug resistance exporter (TC 3.A.1.201) subfamily.</text>
</comment>
<feature type="transmembrane region" description="Helical" evidence="10">
    <location>
        <begin position="868"/>
        <end position="895"/>
    </location>
</feature>
<dbReference type="InterPro" id="IPR017871">
    <property type="entry name" value="ABC_transporter-like_CS"/>
</dbReference>
<dbReference type="InParanoid" id="W2RKE6"/>
<accession>W2RKE6</accession>
<feature type="transmembrane region" description="Helical" evidence="10">
    <location>
        <begin position="306"/>
        <end position="330"/>
    </location>
</feature>
<name>W2RKE6_CYPE1</name>
<keyword evidence="7 10" id="KW-1133">Transmembrane helix</keyword>
<keyword evidence="14" id="KW-1185">Reference proteome</keyword>
<gene>
    <name evidence="13" type="ORF">HMPREF1541_08475</name>
</gene>
<feature type="transmembrane region" description="Helical" evidence="10">
    <location>
        <begin position="950"/>
        <end position="971"/>
    </location>
</feature>
<feature type="transmembrane region" description="Helical" evidence="10">
    <location>
        <begin position="765"/>
        <end position="791"/>
    </location>
</feature>
<feature type="transmembrane region" description="Helical" evidence="10">
    <location>
        <begin position="844"/>
        <end position="862"/>
    </location>
</feature>
<dbReference type="PANTHER" id="PTHR43394:SF27">
    <property type="entry name" value="ATP-DEPENDENT TRANSLOCASE ABCB1-LIKE"/>
    <property type="match status" value="1"/>
</dbReference>
<dbReference type="GO" id="GO:0015421">
    <property type="term" value="F:ABC-type oligopeptide transporter activity"/>
    <property type="evidence" value="ECO:0007669"/>
    <property type="project" value="TreeGrafter"/>
</dbReference>
<proteinExistence type="inferred from homology"/>
<feature type="domain" description="ABC transmembrane type-1" evidence="12">
    <location>
        <begin position="723"/>
        <end position="1011"/>
    </location>
</feature>
<dbReference type="GeneID" id="19975814"/>
<feature type="transmembrane region" description="Helical" evidence="10">
    <location>
        <begin position="983"/>
        <end position="1003"/>
    </location>
</feature>
<dbReference type="SUPFAM" id="SSF90123">
    <property type="entry name" value="ABC transporter transmembrane region"/>
    <property type="match status" value="2"/>
</dbReference>
<dbReference type="CDD" id="cd18577">
    <property type="entry name" value="ABC_6TM_Pgp_ABCB1_D1_like"/>
    <property type="match status" value="1"/>
</dbReference>
<organism evidence="13 14">
    <name type="scientific">Cyphellophora europaea (strain CBS 101466)</name>
    <name type="common">Phialophora europaea</name>
    <dbReference type="NCBI Taxonomy" id="1220924"/>
    <lineage>
        <taxon>Eukaryota</taxon>
        <taxon>Fungi</taxon>
        <taxon>Dikarya</taxon>
        <taxon>Ascomycota</taxon>
        <taxon>Pezizomycotina</taxon>
        <taxon>Eurotiomycetes</taxon>
        <taxon>Chaetothyriomycetidae</taxon>
        <taxon>Chaetothyriales</taxon>
        <taxon>Cyphellophoraceae</taxon>
        <taxon>Cyphellophora</taxon>
    </lineage>
</organism>
<feature type="transmembrane region" description="Helical" evidence="10">
    <location>
        <begin position="88"/>
        <end position="109"/>
    </location>
</feature>
<evidence type="ECO:0000256" key="5">
    <source>
        <dbReference type="ARBA" id="ARBA00022741"/>
    </source>
</evidence>
<keyword evidence="4 10" id="KW-0812">Transmembrane</keyword>
<dbReference type="PROSITE" id="PS50893">
    <property type="entry name" value="ABC_TRANSPORTER_2"/>
    <property type="match status" value="2"/>
</dbReference>
<dbReference type="GO" id="GO:0005524">
    <property type="term" value="F:ATP binding"/>
    <property type="evidence" value="ECO:0007669"/>
    <property type="project" value="UniProtKB-KW"/>
</dbReference>
<dbReference type="FunFam" id="1.20.1560.10:FF:000057">
    <property type="entry name" value="ABC multidrug transporter SitT"/>
    <property type="match status" value="1"/>
</dbReference>
<feature type="domain" description="ABC transporter" evidence="11">
    <location>
        <begin position="1055"/>
        <end position="1295"/>
    </location>
</feature>
<dbReference type="GO" id="GO:0016887">
    <property type="term" value="F:ATP hydrolysis activity"/>
    <property type="evidence" value="ECO:0007669"/>
    <property type="project" value="InterPro"/>
</dbReference>
<evidence type="ECO:0000256" key="3">
    <source>
        <dbReference type="ARBA" id="ARBA00022448"/>
    </source>
</evidence>
<dbReference type="PROSITE" id="PS00211">
    <property type="entry name" value="ABC_TRANSPORTER_1"/>
    <property type="match status" value="2"/>
</dbReference>
<keyword evidence="8 10" id="KW-0472">Membrane</keyword>
<reference evidence="13 14" key="1">
    <citation type="submission" date="2013-03" db="EMBL/GenBank/DDBJ databases">
        <title>The Genome Sequence of Phialophora europaea CBS 101466.</title>
        <authorList>
            <consortium name="The Broad Institute Genomics Platform"/>
            <person name="Cuomo C."/>
            <person name="de Hoog S."/>
            <person name="Gorbushina A."/>
            <person name="Walker B."/>
            <person name="Young S.K."/>
            <person name="Zeng Q."/>
            <person name="Gargeya S."/>
            <person name="Fitzgerald M."/>
            <person name="Haas B."/>
            <person name="Abouelleil A."/>
            <person name="Allen A.W."/>
            <person name="Alvarado L."/>
            <person name="Arachchi H.M."/>
            <person name="Berlin A.M."/>
            <person name="Chapman S.B."/>
            <person name="Gainer-Dewar J."/>
            <person name="Goldberg J."/>
            <person name="Griggs A."/>
            <person name="Gujja S."/>
            <person name="Hansen M."/>
            <person name="Howarth C."/>
            <person name="Imamovic A."/>
            <person name="Ireland A."/>
            <person name="Larimer J."/>
            <person name="McCowan C."/>
            <person name="Murphy C."/>
            <person name="Pearson M."/>
            <person name="Poon T.W."/>
            <person name="Priest M."/>
            <person name="Roberts A."/>
            <person name="Saif S."/>
            <person name="Shea T."/>
            <person name="Sisk P."/>
            <person name="Sykes S."/>
            <person name="Wortman J."/>
            <person name="Nusbaum C."/>
            <person name="Birren B."/>
        </authorList>
    </citation>
    <scope>NUCLEOTIDE SEQUENCE [LARGE SCALE GENOMIC DNA]</scope>
    <source>
        <strain evidence="13 14">CBS 101466</strain>
    </source>
</reference>
<evidence type="ECO:0008006" key="15">
    <source>
        <dbReference type="Google" id="ProtNLM"/>
    </source>
</evidence>
<feature type="transmembrane region" description="Helical" evidence="10">
    <location>
        <begin position="160"/>
        <end position="179"/>
    </location>
</feature>
<dbReference type="InterPro" id="IPR003439">
    <property type="entry name" value="ABC_transporter-like_ATP-bd"/>
</dbReference>
<dbReference type="HOGENOM" id="CLU_000604_17_0_1"/>
<keyword evidence="6" id="KW-0067">ATP-binding</keyword>
<dbReference type="Pfam" id="PF00005">
    <property type="entry name" value="ABC_tran"/>
    <property type="match status" value="2"/>
</dbReference>
<dbReference type="Pfam" id="PF00664">
    <property type="entry name" value="ABC_membrane"/>
    <property type="match status" value="2"/>
</dbReference>
<evidence type="ECO:0000256" key="2">
    <source>
        <dbReference type="ARBA" id="ARBA00007577"/>
    </source>
</evidence>
<dbReference type="InterPro" id="IPR027417">
    <property type="entry name" value="P-loop_NTPase"/>
</dbReference>
<evidence type="ECO:0000313" key="13">
    <source>
        <dbReference type="EMBL" id="ETN36198.1"/>
    </source>
</evidence>
<evidence type="ECO:0000256" key="8">
    <source>
        <dbReference type="ARBA" id="ARBA00023136"/>
    </source>
</evidence>
<dbReference type="Proteomes" id="UP000030752">
    <property type="component" value="Unassembled WGS sequence"/>
</dbReference>
<dbReference type="VEuPathDB" id="FungiDB:HMPREF1541_08475"/>
<protein>
    <recommendedName>
        <fullName evidence="15">Leptomycin B resistance protein pmd1</fullName>
    </recommendedName>
</protein>
<dbReference type="PROSITE" id="PS50929">
    <property type="entry name" value="ABC_TM1F"/>
    <property type="match status" value="2"/>
</dbReference>
<feature type="region of interest" description="Disordered" evidence="9">
    <location>
        <begin position="666"/>
        <end position="696"/>
    </location>
</feature>
<dbReference type="PANTHER" id="PTHR43394">
    <property type="entry name" value="ATP-DEPENDENT PERMEASE MDL1, MITOCHONDRIAL"/>
    <property type="match status" value="1"/>
</dbReference>
<sequence length="1298" mass="139125">MAPIPNYIKGVFGWFRLLLYAQPPLQDVALLFCGTVTAIASGTPVPILGIIFGQLMDDLNSATCEASDSSLFTRDTLRASINNKVLTVVYIAIGNLVLIYVYIVSWNLFGERLAQRVREKYLRDMLSKDIAFFDHVSPGEMANNLDADVNAIKQGTSQKVGVVINAISFFIAAYTIAFIKNARLGGILVSLTPAFLLMALVGGHFIGRFTGAMSTSVASASNIAFEALSNITLVRAYSADGKLADRFATFLAAAKSAGTHKAITASVQAGMLFFIAYSANATAYYVGSRQIADGVENDGGITVGTIYTVIFILVDATIILSTVAPFLQLFGAAQSALEKLEKNMDTGSTVDGRQTLQVTDRDTPLLRFSGVSFAYPSQPSVQVLRDLTLSIPAGKSTAVIGPSGSGKSTIASLALGMYRPSTGEVWLGNGLMRDLSITSARGLMSFVQQDATLFDRSILENIALGLINSPQHRHLNQVLLSDKLAAIAARVREGVDIFQAAKDAGGQCTEIIELVVDAAGQADADAFIQNLQDGYGTTVGSKGALISGGQKQRIALARALVKNPEILILDEATASLDSASEQRVQQALVAASRGRTTLTIAHRLSTIRDADNIVVMRSGQIVEQGTHAGLMAAGGFYLELVQLQQNTDKSERHNNHLDDAIHEQLDDVGPKENSDGAAQGSPAQPSKLPSAAGSDPEIEAKRSISYVLNTLGPMLRPSAMVLVVAFTAMLIVGGTYSASALILGNTIGRLSPCNGSEAIRSSGRFFALMFFILAIIELLANIISWSGFGLASERFLRNIRLRAFKSLLNQDQGWHESFNRTPKSLLSLITADCNAIGGLTGSTIGTILSILVNMVAAIILTHLVAWKIALVCLAVVPLIMGTGAMHMIALARFAARHSQAFKNSIGIAVEAVESIKTVAALSLEEEILQTYRRSLKAPTKEMTKQSAYSYMWLALAYGLPTFLFSLSFWWGSSLVLTGEYTQVDYYICTIALLVSAQLWGQLFTIAPDVSKAFEAVRRVVNLFDLDSSKEGQVRGDSPSAGEKSLSPLKDAGASIVLEDVHFAYPARPQVEVLKGLSLSIRPGQFCALVGPSGAGKSTVFTMLERMHRPESGNITIDDRDIGSSDVTFRNTISYVPQDSVLFDGSVRFNLELGATPDQKITDAELAEACQLANIHDKIMSLPEGYDSNCGSGGCQLSGGEKQRLAVARALIRKPRLLLLDESTSALDAHNEKALENGLSNARRATGMTVVAIAHRLSTIKNADIIFVIDGGRVIDSGRHEELLARCDMYRVNASHQGF</sequence>
<dbReference type="InterPro" id="IPR011527">
    <property type="entry name" value="ABC1_TM_dom"/>
</dbReference>
<dbReference type="GO" id="GO:0090374">
    <property type="term" value="P:oligopeptide export from mitochondrion"/>
    <property type="evidence" value="ECO:0007669"/>
    <property type="project" value="TreeGrafter"/>
</dbReference>
<evidence type="ECO:0000256" key="4">
    <source>
        <dbReference type="ARBA" id="ARBA00022692"/>
    </source>
</evidence>
<dbReference type="GO" id="GO:0005743">
    <property type="term" value="C:mitochondrial inner membrane"/>
    <property type="evidence" value="ECO:0007669"/>
    <property type="project" value="TreeGrafter"/>
</dbReference>
<keyword evidence="3" id="KW-0813">Transport</keyword>
<keyword evidence="5" id="KW-0547">Nucleotide-binding</keyword>
<comment type="subcellular location">
    <subcellularLocation>
        <location evidence="1">Membrane</location>
        <topology evidence="1">Multi-pass membrane protein</topology>
    </subcellularLocation>
</comment>
<feature type="domain" description="ABC transmembrane type-1" evidence="12">
    <location>
        <begin position="34"/>
        <end position="332"/>
    </location>
</feature>
<feature type="transmembrane region" description="Helical" evidence="10">
    <location>
        <begin position="719"/>
        <end position="745"/>
    </location>
</feature>
<dbReference type="eggNOG" id="KOG0055">
    <property type="taxonomic scope" value="Eukaryota"/>
</dbReference>
<dbReference type="InterPro" id="IPR003593">
    <property type="entry name" value="AAA+_ATPase"/>
</dbReference>
<evidence type="ECO:0000256" key="7">
    <source>
        <dbReference type="ARBA" id="ARBA00022989"/>
    </source>
</evidence>
<evidence type="ECO:0000256" key="10">
    <source>
        <dbReference type="SAM" id="Phobius"/>
    </source>
</evidence>